<feature type="signal peptide" evidence="1">
    <location>
        <begin position="1"/>
        <end position="21"/>
    </location>
</feature>
<reference evidence="3 4" key="1">
    <citation type="submission" date="2019-03" db="EMBL/GenBank/DDBJ databases">
        <title>Genomic Encyclopedia of Type Strains, Phase IV (KMG-IV): sequencing the most valuable type-strain genomes for metagenomic binning, comparative biology and taxonomic classification.</title>
        <authorList>
            <person name="Goeker M."/>
        </authorList>
    </citation>
    <scope>NUCLEOTIDE SEQUENCE [LARGE SCALE GENOMIC DNA]</scope>
    <source>
        <strain evidence="3 4">DSM 16998</strain>
    </source>
</reference>
<sequence length="174" mass="17812">MNLKKLALVAALTIASTASFAENINLNLPVVPNAAIPGAFSGGFGITHIEAGAFTDVLTFTGGIDGMFSSALITTGFFTNSNIDLSSVWVNGLPYALSPTGTLEWASIGPVSLNQPFVITIMGMAAPDLAPGSAISASYAGTVNITPVPEPESYALMLAGLAALGFMVKRRTNS</sequence>
<dbReference type="NCBIfam" id="NF038126">
    <property type="entry name" value="PEP_CTERM_FxDxF"/>
    <property type="match status" value="1"/>
</dbReference>
<feature type="domain" description="Ice-binding protein C-terminal" evidence="2">
    <location>
        <begin position="147"/>
        <end position="171"/>
    </location>
</feature>
<evidence type="ECO:0000259" key="2">
    <source>
        <dbReference type="Pfam" id="PF07589"/>
    </source>
</evidence>
<dbReference type="InterPro" id="IPR013424">
    <property type="entry name" value="Ice-binding_C"/>
</dbReference>
<dbReference type="Pfam" id="PF07589">
    <property type="entry name" value="PEP-CTERM"/>
    <property type="match status" value="1"/>
</dbReference>
<dbReference type="EMBL" id="SNXS01000004">
    <property type="protein sequence ID" value="TDP64269.1"/>
    <property type="molecule type" value="Genomic_DNA"/>
</dbReference>
<evidence type="ECO:0000313" key="4">
    <source>
        <dbReference type="Proteomes" id="UP000295361"/>
    </source>
</evidence>
<evidence type="ECO:0000256" key="1">
    <source>
        <dbReference type="SAM" id="SignalP"/>
    </source>
</evidence>
<dbReference type="AlphaFoldDB" id="A0A4R6QM58"/>
<dbReference type="Proteomes" id="UP000295361">
    <property type="component" value="Unassembled WGS sequence"/>
</dbReference>
<keyword evidence="1" id="KW-0732">Signal</keyword>
<protein>
    <submittedName>
        <fullName evidence="3">Putative secreted protein with PEP-CTERM sorting signal</fullName>
    </submittedName>
</protein>
<feature type="chain" id="PRO_5020286493" evidence="1">
    <location>
        <begin position="22"/>
        <end position="174"/>
    </location>
</feature>
<dbReference type="NCBIfam" id="TIGR02595">
    <property type="entry name" value="PEP_CTERM"/>
    <property type="match status" value="1"/>
</dbReference>
<accession>A0A4R6QM58</accession>
<gene>
    <name evidence="3" type="ORF">DES47_104558</name>
</gene>
<proteinExistence type="predicted"/>
<organism evidence="3 4">
    <name type="scientific">Roseateles toxinivorans</name>
    <dbReference type="NCBI Taxonomy" id="270368"/>
    <lineage>
        <taxon>Bacteria</taxon>
        <taxon>Pseudomonadati</taxon>
        <taxon>Pseudomonadota</taxon>
        <taxon>Betaproteobacteria</taxon>
        <taxon>Burkholderiales</taxon>
        <taxon>Sphaerotilaceae</taxon>
        <taxon>Roseateles</taxon>
    </lineage>
</organism>
<dbReference type="InParanoid" id="A0A4R6QM58"/>
<evidence type="ECO:0000313" key="3">
    <source>
        <dbReference type="EMBL" id="TDP64269.1"/>
    </source>
</evidence>
<name>A0A4R6QM58_9BURK</name>
<comment type="caution">
    <text evidence="3">The sequence shown here is derived from an EMBL/GenBank/DDBJ whole genome shotgun (WGS) entry which is preliminary data.</text>
</comment>
<keyword evidence="4" id="KW-1185">Reference proteome</keyword>